<evidence type="ECO:0000313" key="2">
    <source>
        <dbReference type="EMBL" id="EFW28599.1"/>
    </source>
</evidence>
<dbReference type="Proteomes" id="UP000004633">
    <property type="component" value="Unassembled WGS sequence"/>
</dbReference>
<dbReference type="HOGENOM" id="CLU_1414302_0_0_9"/>
<keyword evidence="1" id="KW-1133">Transmembrane helix</keyword>
<keyword evidence="3" id="KW-1185">Reference proteome</keyword>
<reference evidence="2 3" key="1">
    <citation type="submission" date="2010-08" db="EMBL/GenBank/DDBJ databases">
        <authorList>
            <person name="Weinstock G."/>
            <person name="Sodergren E."/>
            <person name="Clifton S."/>
            <person name="Fulton L."/>
            <person name="Fulton B."/>
            <person name="Courtney L."/>
            <person name="Fronick C."/>
            <person name="Harrison M."/>
            <person name="Strong C."/>
            <person name="Farmer C."/>
            <person name="Delahaunty K."/>
            <person name="Markovic C."/>
            <person name="Hall O."/>
            <person name="Minx P."/>
            <person name="Tomlinson C."/>
            <person name="Mitreva M."/>
            <person name="Hou S."/>
            <person name="Chen J."/>
            <person name="Wollam A."/>
            <person name="Pepin K.H."/>
            <person name="Johnson M."/>
            <person name="Bhonagiri V."/>
            <person name="Zhang X."/>
            <person name="Suruliraj S."/>
            <person name="Warren W."/>
            <person name="Chinwalla A."/>
            <person name="Mardis E.R."/>
            <person name="Wilson R.K."/>
        </authorList>
    </citation>
    <scope>NUCLEOTIDE SEQUENCE [LARGE SCALE GENOMIC DNA]</scope>
    <source>
        <strain evidence="2 3">F0399</strain>
    </source>
</reference>
<keyword evidence="1" id="KW-0472">Membrane</keyword>
<evidence type="ECO:0000256" key="1">
    <source>
        <dbReference type="SAM" id="Phobius"/>
    </source>
</evidence>
<organism evidence="2 3">
    <name type="scientific">Selenomonas artemidis F0399</name>
    <dbReference type="NCBI Taxonomy" id="749551"/>
    <lineage>
        <taxon>Bacteria</taxon>
        <taxon>Bacillati</taxon>
        <taxon>Bacillota</taxon>
        <taxon>Negativicutes</taxon>
        <taxon>Selenomonadales</taxon>
        <taxon>Selenomonadaceae</taxon>
        <taxon>Selenomonas</taxon>
    </lineage>
</organism>
<feature type="transmembrane region" description="Helical" evidence="1">
    <location>
        <begin position="97"/>
        <end position="119"/>
    </location>
</feature>
<feature type="transmembrane region" description="Helical" evidence="1">
    <location>
        <begin position="131"/>
        <end position="148"/>
    </location>
</feature>
<proteinExistence type="predicted"/>
<evidence type="ECO:0000313" key="3">
    <source>
        <dbReference type="Proteomes" id="UP000004633"/>
    </source>
</evidence>
<dbReference type="RefSeq" id="WP_009350849.1">
    <property type="nucleotide sequence ID" value="NZ_GL638158.1"/>
</dbReference>
<accession>E7N5A7</accession>
<dbReference type="EMBL" id="AECV01000064">
    <property type="protein sequence ID" value="EFW28599.1"/>
    <property type="molecule type" value="Genomic_DNA"/>
</dbReference>
<dbReference type="AlphaFoldDB" id="E7N5A7"/>
<gene>
    <name evidence="2" type="ORF">HMPREF9555_02202</name>
</gene>
<sequence>MEPGKLNCPNCGSENTSSIPLVYKSGHGTGTAVHREVVGYDVKVETTQHFDGHIETKEVGNRPIYENVSHTTHTMTDLAREVAPPSEPKLKEMPNSLVSVGCGAIGCLMPITLTIIYFVAKYQFNKDIWAWMDYLMYAFIACTVFYLIKAYPGMKKANEAVQSENDAEMARYRNRLEAWSRSYICNRCGHKFVVDD</sequence>
<keyword evidence="1" id="KW-0812">Transmembrane</keyword>
<name>E7N5A7_9FIRM</name>
<protein>
    <submittedName>
        <fullName evidence="2">Uncharacterized protein</fullName>
    </submittedName>
</protein>
<comment type="caution">
    <text evidence="2">The sequence shown here is derived from an EMBL/GenBank/DDBJ whole genome shotgun (WGS) entry which is preliminary data.</text>
</comment>